<comment type="caution">
    <text evidence="2">The sequence shown here is derived from an EMBL/GenBank/DDBJ whole genome shotgun (WGS) entry which is preliminary data.</text>
</comment>
<proteinExistence type="predicted"/>
<accession>A0ABV6N284</accession>
<dbReference type="RefSeq" id="WP_273936935.1">
    <property type="nucleotide sequence ID" value="NZ_CP097263.1"/>
</dbReference>
<evidence type="ECO:0000256" key="1">
    <source>
        <dbReference type="SAM" id="Phobius"/>
    </source>
</evidence>
<keyword evidence="1" id="KW-0472">Membrane</keyword>
<sequence length="62" mass="6493">MRGLVCRIRALLASDDGAVSVELVLLMLTLAALAGTLYLIVTSDAVRVAIEGLIDRALSVPL</sequence>
<gene>
    <name evidence="2" type="ORF">ACFFH7_34650</name>
</gene>
<organism evidence="2 3">
    <name type="scientific">Kutzneria chonburiensis</name>
    <dbReference type="NCBI Taxonomy" id="1483604"/>
    <lineage>
        <taxon>Bacteria</taxon>
        <taxon>Bacillati</taxon>
        <taxon>Actinomycetota</taxon>
        <taxon>Actinomycetes</taxon>
        <taxon>Pseudonocardiales</taxon>
        <taxon>Pseudonocardiaceae</taxon>
        <taxon>Kutzneria</taxon>
    </lineage>
</organism>
<feature type="transmembrane region" description="Helical" evidence="1">
    <location>
        <begin position="21"/>
        <end position="41"/>
    </location>
</feature>
<keyword evidence="1" id="KW-1133">Transmembrane helix</keyword>
<reference evidence="2 3" key="1">
    <citation type="submission" date="2024-09" db="EMBL/GenBank/DDBJ databases">
        <authorList>
            <person name="Sun Q."/>
            <person name="Mori K."/>
        </authorList>
    </citation>
    <scope>NUCLEOTIDE SEQUENCE [LARGE SCALE GENOMIC DNA]</scope>
    <source>
        <strain evidence="2 3">TBRC 1432</strain>
    </source>
</reference>
<keyword evidence="3" id="KW-1185">Reference proteome</keyword>
<evidence type="ECO:0000313" key="2">
    <source>
        <dbReference type="EMBL" id="MFC0546693.1"/>
    </source>
</evidence>
<name>A0ABV6N284_9PSEU</name>
<keyword evidence="1" id="KW-0812">Transmembrane</keyword>
<dbReference type="Proteomes" id="UP001589810">
    <property type="component" value="Unassembled WGS sequence"/>
</dbReference>
<dbReference type="Pfam" id="PF14029">
    <property type="entry name" value="DUF4244"/>
    <property type="match status" value="1"/>
</dbReference>
<protein>
    <submittedName>
        <fullName evidence="2">DUF4244 domain-containing protein</fullName>
    </submittedName>
</protein>
<dbReference type="EMBL" id="JBHLUD010000013">
    <property type="protein sequence ID" value="MFC0546693.1"/>
    <property type="molecule type" value="Genomic_DNA"/>
</dbReference>
<evidence type="ECO:0000313" key="3">
    <source>
        <dbReference type="Proteomes" id="UP001589810"/>
    </source>
</evidence>
<dbReference type="InterPro" id="IPR025338">
    <property type="entry name" value="DUF4244"/>
</dbReference>